<evidence type="ECO:0000256" key="2">
    <source>
        <dbReference type="ARBA" id="ARBA00029447"/>
    </source>
</evidence>
<dbReference type="PANTHER" id="PTHR32089:SF112">
    <property type="entry name" value="LYSOZYME-LIKE PROTEIN-RELATED"/>
    <property type="match status" value="1"/>
</dbReference>
<gene>
    <name evidence="7" type="ORF">MTBPR1_150011</name>
</gene>
<feature type="domain" description="HAMP" evidence="6">
    <location>
        <begin position="335"/>
        <end position="388"/>
    </location>
</feature>
<keyword evidence="4" id="KW-0812">Transmembrane</keyword>
<protein>
    <submittedName>
        <fullName evidence="7">Putative Methyl-accepting chemotaxis sensory transducer</fullName>
    </submittedName>
</protein>
<dbReference type="OrthoDB" id="8320983at2"/>
<evidence type="ECO:0000313" key="8">
    <source>
        <dbReference type="Proteomes" id="UP000231658"/>
    </source>
</evidence>
<keyword evidence="1 3" id="KW-0807">Transducer</keyword>
<evidence type="ECO:0000313" key="7">
    <source>
        <dbReference type="EMBL" id="SCA55964.1"/>
    </source>
</evidence>
<feature type="transmembrane region" description="Helical" evidence="4">
    <location>
        <begin position="308"/>
        <end position="329"/>
    </location>
</feature>
<sequence>MLTNITIGKRLFRLFSAMAIVVAITGYAGYHFSSSIGNEGYEVSTNLAPLGDAAMEVKLTATQAHLIFEEIMSGDAGEDITQVWKLLDETLWYTDAILKGGTNDEGTFVASQSEAVIAKMNAVRTSVLEFITSAKERYGQLNAHAGTGSNADQEFDKLYETVQERLSALSQGGKTLPAEQALTIVDAVSTAKYRLANGHLFLEEFLAGDEEVKFSDVAADFKLASDAIKSISNVNFATEAEKLSSDILQISQVAEHRSKNSQTNLAAGSESDEKFDGAFEHFIQLADDAEELIHDDMDASVARMQSHMSSTATIMILITLGGFALALFFSNKAKKSIAQPIEELSKNMGFLANNDLNTDIPNTENQDEIGDMARAVQVFKNNMQKTAELTREKEEEEQAAHQRSQKRQEAILGFDTVIGSVISDVSTAANQIDSTASSMSQTAQNNVSLASDVSEASNNASHNVQTVASAAEELTSSINEINQQASRSSEIAQNAVIQASHTNDQVEGLTQAADRIGEVLELITNIADQTNLLALNATIEAARAGEAGKGFAVVASEVKNLANQTGRATEEISQQISAIQDATKNSVTAIRNITDVISSMDEISASIATAMEEQGAATSEIARSVQQASEGTNFAAEKSDIIKNAAEKNSSTADQLTQASGRLGDSATSLHEAVSRFMEEVK</sequence>
<proteinExistence type="inferred from homology"/>
<feature type="transmembrane region" description="Helical" evidence="4">
    <location>
        <begin position="12"/>
        <end position="30"/>
    </location>
</feature>
<keyword evidence="4" id="KW-1133">Transmembrane helix</keyword>
<dbReference type="RefSeq" id="WP_083222921.1">
    <property type="nucleotide sequence ID" value="NZ_FLYE01000007.1"/>
</dbReference>
<dbReference type="EMBL" id="FLYE01000007">
    <property type="protein sequence ID" value="SCA55964.1"/>
    <property type="molecule type" value="Genomic_DNA"/>
</dbReference>
<dbReference type="Gene3D" id="1.10.287.950">
    <property type="entry name" value="Methyl-accepting chemotaxis protein"/>
    <property type="match status" value="1"/>
</dbReference>
<dbReference type="InterPro" id="IPR004089">
    <property type="entry name" value="MCPsignal_dom"/>
</dbReference>
<evidence type="ECO:0000259" key="5">
    <source>
        <dbReference type="PROSITE" id="PS50111"/>
    </source>
</evidence>
<dbReference type="InterPro" id="IPR003660">
    <property type="entry name" value="HAMP_dom"/>
</dbReference>
<dbReference type="Pfam" id="PF00672">
    <property type="entry name" value="HAMP"/>
    <property type="match status" value="1"/>
</dbReference>
<dbReference type="SUPFAM" id="SSF58104">
    <property type="entry name" value="Methyl-accepting chemotaxis protein (MCP) signaling domain"/>
    <property type="match status" value="1"/>
</dbReference>
<organism evidence="7 8">
    <name type="scientific">Candidatus Terasakiella magnetica</name>
    <dbReference type="NCBI Taxonomy" id="1867952"/>
    <lineage>
        <taxon>Bacteria</taxon>
        <taxon>Pseudomonadati</taxon>
        <taxon>Pseudomonadota</taxon>
        <taxon>Alphaproteobacteria</taxon>
        <taxon>Rhodospirillales</taxon>
        <taxon>Terasakiellaceae</taxon>
        <taxon>Terasakiella</taxon>
    </lineage>
</organism>
<evidence type="ECO:0000256" key="4">
    <source>
        <dbReference type="SAM" id="Phobius"/>
    </source>
</evidence>
<dbReference type="SMART" id="SM00304">
    <property type="entry name" value="HAMP"/>
    <property type="match status" value="1"/>
</dbReference>
<dbReference type="Proteomes" id="UP000231658">
    <property type="component" value="Unassembled WGS sequence"/>
</dbReference>
<dbReference type="STRING" id="1867952.MTBPR1_150011"/>
<evidence type="ECO:0000256" key="3">
    <source>
        <dbReference type="PROSITE-ProRule" id="PRU00284"/>
    </source>
</evidence>
<keyword evidence="8" id="KW-1185">Reference proteome</keyword>
<name>A0A1C3RFH7_9PROT</name>
<keyword evidence="4" id="KW-0472">Membrane</keyword>
<dbReference type="GO" id="GO:0007165">
    <property type="term" value="P:signal transduction"/>
    <property type="evidence" value="ECO:0007669"/>
    <property type="project" value="UniProtKB-KW"/>
</dbReference>
<dbReference type="PROSITE" id="PS50885">
    <property type="entry name" value="HAMP"/>
    <property type="match status" value="1"/>
</dbReference>
<dbReference type="SMART" id="SM00283">
    <property type="entry name" value="MA"/>
    <property type="match status" value="1"/>
</dbReference>
<evidence type="ECO:0000259" key="6">
    <source>
        <dbReference type="PROSITE" id="PS50885"/>
    </source>
</evidence>
<feature type="domain" description="Methyl-accepting transducer" evidence="5">
    <location>
        <begin position="421"/>
        <end position="664"/>
    </location>
</feature>
<dbReference type="GO" id="GO:0016020">
    <property type="term" value="C:membrane"/>
    <property type="evidence" value="ECO:0007669"/>
    <property type="project" value="InterPro"/>
</dbReference>
<dbReference type="PROSITE" id="PS50111">
    <property type="entry name" value="CHEMOTAXIS_TRANSDUC_2"/>
    <property type="match status" value="1"/>
</dbReference>
<dbReference type="Gene3D" id="6.10.340.10">
    <property type="match status" value="1"/>
</dbReference>
<dbReference type="PANTHER" id="PTHR32089">
    <property type="entry name" value="METHYL-ACCEPTING CHEMOTAXIS PROTEIN MCPB"/>
    <property type="match status" value="1"/>
</dbReference>
<evidence type="ECO:0000256" key="1">
    <source>
        <dbReference type="ARBA" id="ARBA00023224"/>
    </source>
</evidence>
<reference evidence="7 8" key="1">
    <citation type="submission" date="2016-07" db="EMBL/GenBank/DDBJ databases">
        <authorList>
            <person name="Lefevre C.T."/>
        </authorList>
    </citation>
    <scope>NUCLEOTIDE SEQUENCE [LARGE SCALE GENOMIC DNA]</scope>
    <source>
        <strain evidence="7">PR1</strain>
    </source>
</reference>
<dbReference type="Pfam" id="PF00015">
    <property type="entry name" value="MCPsignal"/>
    <property type="match status" value="1"/>
</dbReference>
<dbReference type="AlphaFoldDB" id="A0A1C3RFH7"/>
<comment type="similarity">
    <text evidence="2">Belongs to the methyl-accepting chemotaxis (MCP) protein family.</text>
</comment>
<accession>A0A1C3RFH7</accession>